<dbReference type="GO" id="GO:0018489">
    <property type="term" value="F:vanillate monooxygenase activity"/>
    <property type="evidence" value="ECO:0007669"/>
    <property type="project" value="UniProtKB-EC"/>
</dbReference>
<evidence type="ECO:0000256" key="1">
    <source>
        <dbReference type="ARBA" id="ARBA00022630"/>
    </source>
</evidence>
<dbReference type="InterPro" id="IPR039261">
    <property type="entry name" value="FNR_nucleotide-bd"/>
</dbReference>
<dbReference type="PROSITE" id="PS51085">
    <property type="entry name" value="2FE2S_FER_2"/>
    <property type="match status" value="1"/>
</dbReference>
<evidence type="ECO:0000259" key="8">
    <source>
        <dbReference type="PROSITE" id="PS51384"/>
    </source>
</evidence>
<dbReference type="EC" id="1.14.13.82" evidence="9"/>
<dbReference type="EMBL" id="JACHLK010000023">
    <property type="protein sequence ID" value="MBB6563824.1"/>
    <property type="molecule type" value="Genomic_DNA"/>
</dbReference>
<gene>
    <name evidence="9" type="ORF">HNP48_006550</name>
</gene>
<dbReference type="Gene3D" id="3.10.20.30">
    <property type="match status" value="1"/>
</dbReference>
<dbReference type="GO" id="GO:0008168">
    <property type="term" value="F:methyltransferase activity"/>
    <property type="evidence" value="ECO:0007669"/>
    <property type="project" value="UniProtKB-KW"/>
</dbReference>
<evidence type="ECO:0000313" key="9">
    <source>
        <dbReference type="EMBL" id="MBB6563824.1"/>
    </source>
</evidence>
<dbReference type="Pfam" id="PF00111">
    <property type="entry name" value="Fer2"/>
    <property type="match status" value="1"/>
</dbReference>
<dbReference type="Gene3D" id="2.40.30.10">
    <property type="entry name" value="Translation factors"/>
    <property type="match status" value="1"/>
</dbReference>
<evidence type="ECO:0000256" key="2">
    <source>
        <dbReference type="ARBA" id="ARBA00022714"/>
    </source>
</evidence>
<dbReference type="InterPro" id="IPR001433">
    <property type="entry name" value="OxRdtase_FAD/NAD-bd"/>
</dbReference>
<dbReference type="InterPro" id="IPR017938">
    <property type="entry name" value="Riboflavin_synthase-like_b-brl"/>
</dbReference>
<evidence type="ECO:0000256" key="6">
    <source>
        <dbReference type="ARBA" id="ARBA00023014"/>
    </source>
</evidence>
<name>A0A7X0PLJ1_9BURK</name>
<dbReference type="InterPro" id="IPR001041">
    <property type="entry name" value="2Fe-2S_ferredoxin-type"/>
</dbReference>
<dbReference type="PROSITE" id="PS51384">
    <property type="entry name" value="FAD_FR"/>
    <property type="match status" value="1"/>
</dbReference>
<evidence type="ECO:0000259" key="7">
    <source>
        <dbReference type="PROSITE" id="PS51085"/>
    </source>
</evidence>
<comment type="caution">
    <text evidence="9">The sequence shown here is derived from an EMBL/GenBank/DDBJ whole genome shotgun (WGS) entry which is preliminary data.</text>
</comment>
<dbReference type="InterPro" id="IPR036010">
    <property type="entry name" value="2Fe-2S_ferredoxin-like_sf"/>
</dbReference>
<dbReference type="CDD" id="cd06185">
    <property type="entry name" value="PDR_like"/>
    <property type="match status" value="1"/>
</dbReference>
<keyword evidence="10" id="KW-1185">Reference proteome</keyword>
<feature type="domain" description="FAD-binding FR-type" evidence="8">
    <location>
        <begin position="7"/>
        <end position="115"/>
    </location>
</feature>
<dbReference type="PANTHER" id="PTHR47354:SF1">
    <property type="entry name" value="CARNITINE MONOOXYGENASE REDUCTASE SUBUNIT"/>
    <property type="match status" value="1"/>
</dbReference>
<dbReference type="SUPFAM" id="SSF54292">
    <property type="entry name" value="2Fe-2S ferredoxin-like"/>
    <property type="match status" value="1"/>
</dbReference>
<keyword evidence="5" id="KW-0408">Iron</keyword>
<evidence type="ECO:0000256" key="5">
    <source>
        <dbReference type="ARBA" id="ARBA00023004"/>
    </source>
</evidence>
<proteinExistence type="predicted"/>
<evidence type="ECO:0000256" key="4">
    <source>
        <dbReference type="ARBA" id="ARBA00023002"/>
    </source>
</evidence>
<protein>
    <submittedName>
        <fullName evidence="9">Vanillate O-demethylase ferredoxin subunit</fullName>
        <ecNumber evidence="9">1.14.13.82</ecNumber>
    </submittedName>
</protein>
<reference evidence="9 10" key="1">
    <citation type="submission" date="2020-08" db="EMBL/GenBank/DDBJ databases">
        <title>Functional genomics of gut bacteria from endangered species of beetles.</title>
        <authorList>
            <person name="Carlos-Shanley C."/>
        </authorList>
    </citation>
    <scope>NUCLEOTIDE SEQUENCE [LARGE SCALE GENOMIC DNA]</scope>
    <source>
        <strain evidence="9 10">S00198</strain>
    </source>
</reference>
<keyword evidence="2" id="KW-0001">2Fe-2S</keyword>
<dbReference type="Proteomes" id="UP000575083">
    <property type="component" value="Unassembled WGS sequence"/>
</dbReference>
<keyword evidence="9" id="KW-0808">Transferase</keyword>
<dbReference type="InterPro" id="IPR050415">
    <property type="entry name" value="MRET"/>
</dbReference>
<evidence type="ECO:0000313" key="10">
    <source>
        <dbReference type="Proteomes" id="UP000575083"/>
    </source>
</evidence>
<dbReference type="PANTHER" id="PTHR47354">
    <property type="entry name" value="NADH OXIDOREDUCTASE HCR"/>
    <property type="match status" value="1"/>
</dbReference>
<accession>A0A7X0PLJ1</accession>
<dbReference type="SUPFAM" id="SSF52343">
    <property type="entry name" value="Ferredoxin reductase-like, C-terminal NADP-linked domain"/>
    <property type="match status" value="1"/>
</dbReference>
<dbReference type="Gene3D" id="3.40.50.80">
    <property type="entry name" value="Nucleotide-binding domain of ferredoxin-NADP reductase (FNR) module"/>
    <property type="match status" value="1"/>
</dbReference>
<dbReference type="AlphaFoldDB" id="A0A7X0PLJ1"/>
<dbReference type="Pfam" id="PF00175">
    <property type="entry name" value="NAD_binding_1"/>
    <property type="match status" value="1"/>
</dbReference>
<keyword evidence="6" id="KW-0411">Iron-sulfur</keyword>
<dbReference type="CDD" id="cd00207">
    <property type="entry name" value="fer2"/>
    <property type="match status" value="1"/>
</dbReference>
<dbReference type="InterPro" id="IPR012675">
    <property type="entry name" value="Beta-grasp_dom_sf"/>
</dbReference>
<dbReference type="GO" id="GO:0032259">
    <property type="term" value="P:methylation"/>
    <property type="evidence" value="ECO:0007669"/>
    <property type="project" value="UniProtKB-KW"/>
</dbReference>
<sequence length="334" mass="35556">MTPPTPAPMLALRVHAVRAEARDVLSIELRSAVGSALPPFTPGAHLEITLPAGADSRPALVRHYSLCNSAAETHRYVVAVGLAPASRGGSLAVHEQLRVGQVLQARPPRNHFALAEGAAHYRFIAGGIGITPILSMLRWCEAQGQPWSLLYCTRSRVRTAFYEELRAYGPRVRFHFDEEAGGQLADLAQALSHPEPGEHLHCCGPAPLMRAVQAASAQRAPGTVHFEWFSAGAPAPAAQAPAAAADSAFDIVLAQSGQRLHVPPGQSILDTLEQHGIGVPFACREGLCRTCETGLCGGEAEHRDLVLSDAERVAQKTILLCVSRAKGAVLELDL</sequence>
<evidence type="ECO:0000256" key="3">
    <source>
        <dbReference type="ARBA" id="ARBA00022723"/>
    </source>
</evidence>
<dbReference type="PRINTS" id="PR00409">
    <property type="entry name" value="PHDIOXRDTASE"/>
</dbReference>
<dbReference type="SUPFAM" id="SSF63380">
    <property type="entry name" value="Riboflavin synthase domain-like"/>
    <property type="match status" value="1"/>
</dbReference>
<dbReference type="RefSeq" id="WP_311773882.1">
    <property type="nucleotide sequence ID" value="NZ_JACHLK010000023.1"/>
</dbReference>
<dbReference type="GO" id="GO:0051537">
    <property type="term" value="F:2 iron, 2 sulfur cluster binding"/>
    <property type="evidence" value="ECO:0007669"/>
    <property type="project" value="UniProtKB-KW"/>
</dbReference>
<organism evidence="9 10">
    <name type="scientific">Acidovorax soli</name>
    <dbReference type="NCBI Taxonomy" id="592050"/>
    <lineage>
        <taxon>Bacteria</taxon>
        <taxon>Pseudomonadati</taxon>
        <taxon>Pseudomonadota</taxon>
        <taxon>Betaproteobacteria</taxon>
        <taxon>Burkholderiales</taxon>
        <taxon>Comamonadaceae</taxon>
        <taxon>Acidovorax</taxon>
    </lineage>
</organism>
<dbReference type="GO" id="GO:0046872">
    <property type="term" value="F:metal ion binding"/>
    <property type="evidence" value="ECO:0007669"/>
    <property type="project" value="UniProtKB-KW"/>
</dbReference>
<keyword evidence="4 9" id="KW-0560">Oxidoreductase</keyword>
<keyword evidence="3" id="KW-0479">Metal-binding</keyword>
<keyword evidence="1" id="KW-0285">Flavoprotein</keyword>
<dbReference type="InterPro" id="IPR017927">
    <property type="entry name" value="FAD-bd_FR_type"/>
</dbReference>
<keyword evidence="9" id="KW-0489">Methyltransferase</keyword>
<feature type="domain" description="2Fe-2S ferredoxin-type" evidence="7">
    <location>
        <begin position="249"/>
        <end position="334"/>
    </location>
</feature>